<gene>
    <name evidence="5" type="ORF">BCR32DRAFT_295435</name>
</gene>
<evidence type="ECO:0000256" key="4">
    <source>
        <dbReference type="ARBA" id="ARBA00022842"/>
    </source>
</evidence>
<dbReference type="InterPro" id="IPR036412">
    <property type="entry name" value="HAD-like_sf"/>
</dbReference>
<dbReference type="OrthoDB" id="40579at2759"/>
<comment type="cofactor">
    <cofactor evidence="1">
        <name>Mg(2+)</name>
        <dbReference type="ChEBI" id="CHEBI:18420"/>
    </cofactor>
</comment>
<keyword evidence="3 5" id="KW-0378">Hydrolase</keyword>
<dbReference type="PANTHER" id="PTHR18901">
    <property type="entry name" value="2-DEOXYGLUCOSE-6-PHOSPHATE PHOSPHATASE 2"/>
    <property type="match status" value="1"/>
</dbReference>
<dbReference type="SFLD" id="SFLDG01129">
    <property type="entry name" value="C1.5:_HAD__Beta-PGM__Phosphata"/>
    <property type="match status" value="1"/>
</dbReference>
<dbReference type="FunFam" id="1.10.150.240:FF:000001">
    <property type="entry name" value="Haloacid dehalogenase-like hydrolase domain"/>
    <property type="match status" value="1"/>
</dbReference>
<dbReference type="Gene3D" id="3.40.50.1000">
    <property type="entry name" value="HAD superfamily/HAD-like"/>
    <property type="match status" value="1"/>
</dbReference>
<comment type="caution">
    <text evidence="5">The sequence shown here is derived from an EMBL/GenBank/DDBJ whole genome shotgun (WGS) entry which is preliminary data.</text>
</comment>
<dbReference type="FunFam" id="3.40.50.1000:FF:000055">
    <property type="entry name" value="Haloacid dehalogenase-like hydrolase family protein"/>
    <property type="match status" value="1"/>
</dbReference>
<dbReference type="PANTHER" id="PTHR18901:SF38">
    <property type="entry name" value="PSEUDOURIDINE-5'-PHOSPHATASE"/>
    <property type="match status" value="1"/>
</dbReference>
<dbReference type="SFLD" id="SFLDG01135">
    <property type="entry name" value="C1.5.6:_HAD__Beta-PGM__Phospha"/>
    <property type="match status" value="1"/>
</dbReference>
<organism evidence="5 6">
    <name type="scientific">Anaeromyces robustus</name>
    <dbReference type="NCBI Taxonomy" id="1754192"/>
    <lineage>
        <taxon>Eukaryota</taxon>
        <taxon>Fungi</taxon>
        <taxon>Fungi incertae sedis</taxon>
        <taxon>Chytridiomycota</taxon>
        <taxon>Chytridiomycota incertae sedis</taxon>
        <taxon>Neocallimastigomycetes</taxon>
        <taxon>Neocallimastigales</taxon>
        <taxon>Neocallimastigaceae</taxon>
        <taxon>Anaeromyces</taxon>
    </lineage>
</organism>
<name>A0A1Y1WWP0_9FUNG</name>
<dbReference type="Pfam" id="PF13419">
    <property type="entry name" value="HAD_2"/>
    <property type="match status" value="1"/>
</dbReference>
<dbReference type="SFLD" id="SFLDS00003">
    <property type="entry name" value="Haloacid_Dehalogenase"/>
    <property type="match status" value="1"/>
</dbReference>
<accession>A0A1Y1WWP0</accession>
<keyword evidence="2" id="KW-0479">Metal-binding</keyword>
<dbReference type="InterPro" id="IPR023214">
    <property type="entry name" value="HAD_sf"/>
</dbReference>
<dbReference type="NCBIfam" id="TIGR01509">
    <property type="entry name" value="HAD-SF-IA-v3"/>
    <property type="match status" value="1"/>
</dbReference>
<reference evidence="5 6" key="1">
    <citation type="submission" date="2016-08" db="EMBL/GenBank/DDBJ databases">
        <title>A Parts List for Fungal Cellulosomes Revealed by Comparative Genomics.</title>
        <authorList>
            <consortium name="DOE Joint Genome Institute"/>
            <person name="Haitjema C.H."/>
            <person name="Gilmore S.P."/>
            <person name="Henske J.K."/>
            <person name="Solomon K.V."/>
            <person name="De Groot R."/>
            <person name="Kuo A."/>
            <person name="Mondo S.J."/>
            <person name="Salamov A.A."/>
            <person name="Labutti K."/>
            <person name="Zhao Z."/>
            <person name="Chiniquy J."/>
            <person name="Barry K."/>
            <person name="Brewer H.M."/>
            <person name="Purvine S.O."/>
            <person name="Wright A.T."/>
            <person name="Boxma B."/>
            <person name="Van Alen T."/>
            <person name="Hackstein J.H."/>
            <person name="Baker S.E."/>
            <person name="Grigoriev I.V."/>
            <person name="O'Malley M.A."/>
        </authorList>
    </citation>
    <scope>NUCLEOTIDE SEQUENCE [LARGE SCALE GENOMIC DNA]</scope>
    <source>
        <strain evidence="5 6">S4</strain>
    </source>
</reference>
<protein>
    <submittedName>
        <fullName evidence="5">Haloacid dehalogenase-like hydrolase domain-containing protein 1A</fullName>
    </submittedName>
</protein>
<evidence type="ECO:0000256" key="3">
    <source>
        <dbReference type="ARBA" id="ARBA00022801"/>
    </source>
</evidence>
<dbReference type="GO" id="GO:0046872">
    <property type="term" value="F:metal ion binding"/>
    <property type="evidence" value="ECO:0007669"/>
    <property type="project" value="UniProtKB-KW"/>
</dbReference>
<proteinExistence type="predicted"/>
<dbReference type="AlphaFoldDB" id="A0A1Y1WWP0"/>
<dbReference type="InterPro" id="IPR041492">
    <property type="entry name" value="HAD_2"/>
</dbReference>
<evidence type="ECO:0000256" key="2">
    <source>
        <dbReference type="ARBA" id="ARBA00022723"/>
    </source>
</evidence>
<evidence type="ECO:0000313" key="6">
    <source>
        <dbReference type="Proteomes" id="UP000193944"/>
    </source>
</evidence>
<reference evidence="5 6" key="2">
    <citation type="submission" date="2016-08" db="EMBL/GenBank/DDBJ databases">
        <title>Pervasive Adenine N6-methylation of Active Genes in Fungi.</title>
        <authorList>
            <consortium name="DOE Joint Genome Institute"/>
            <person name="Mondo S.J."/>
            <person name="Dannebaum R.O."/>
            <person name="Kuo R.C."/>
            <person name="Labutti K."/>
            <person name="Haridas S."/>
            <person name="Kuo A."/>
            <person name="Salamov A."/>
            <person name="Ahrendt S.R."/>
            <person name="Lipzen A."/>
            <person name="Sullivan W."/>
            <person name="Andreopoulos W.B."/>
            <person name="Clum A."/>
            <person name="Lindquist E."/>
            <person name="Daum C."/>
            <person name="Ramamoorthy G.K."/>
            <person name="Gryganskyi A."/>
            <person name="Culley D."/>
            <person name="Magnuson J.K."/>
            <person name="James T.Y."/>
            <person name="O'Malley M.A."/>
            <person name="Stajich J.E."/>
            <person name="Spatafora J.W."/>
            <person name="Visel A."/>
            <person name="Grigoriev I.V."/>
        </authorList>
    </citation>
    <scope>NUCLEOTIDE SEQUENCE [LARGE SCALE GENOMIC DNA]</scope>
    <source>
        <strain evidence="5 6">S4</strain>
    </source>
</reference>
<dbReference type="InterPro" id="IPR023198">
    <property type="entry name" value="PGP-like_dom2"/>
</dbReference>
<keyword evidence="4" id="KW-0460">Magnesium</keyword>
<evidence type="ECO:0000313" key="5">
    <source>
        <dbReference type="EMBL" id="ORX77738.1"/>
    </source>
</evidence>
<dbReference type="Proteomes" id="UP000193944">
    <property type="component" value="Unassembled WGS sequence"/>
</dbReference>
<evidence type="ECO:0000256" key="1">
    <source>
        <dbReference type="ARBA" id="ARBA00001946"/>
    </source>
</evidence>
<dbReference type="Gene3D" id="1.10.150.240">
    <property type="entry name" value="Putative phosphatase, domain 2"/>
    <property type="match status" value="1"/>
</dbReference>
<dbReference type="InterPro" id="IPR006439">
    <property type="entry name" value="HAD-SF_hydro_IA"/>
</dbReference>
<dbReference type="EMBL" id="MCFG01000236">
    <property type="protein sequence ID" value="ORX77738.1"/>
    <property type="molecule type" value="Genomic_DNA"/>
</dbReference>
<sequence>MTKYKTIKYCIFDVDGLLLDTESIYTEVTSEILKRYGKEFTWKVKAGMMGKKAREAAEYLINELQIDLDIDDYLKERSEMHEKLFPFCKKMPGAANLIKNLKAKNIPIAVATSSNKKAFGQKNQNHRDMFDLFDVIITGDNPNVKNGKPSPDIFLEAAKQLNVENPEDCLVFEDAPGGVQAGINANMSVVWVPDPRLEIDEKISSNEKVEILSSLEDFKPEKWGIPSFD</sequence>
<dbReference type="SUPFAM" id="SSF56784">
    <property type="entry name" value="HAD-like"/>
    <property type="match status" value="1"/>
</dbReference>
<dbReference type="STRING" id="1754192.A0A1Y1WWP0"/>
<dbReference type="GO" id="GO:0016791">
    <property type="term" value="F:phosphatase activity"/>
    <property type="evidence" value="ECO:0007669"/>
    <property type="project" value="TreeGrafter"/>
</dbReference>
<keyword evidence="6" id="KW-1185">Reference proteome</keyword>